<dbReference type="PANTHER" id="PTHR30250">
    <property type="entry name" value="PST FAMILY PREDICTED COLANIC ACID TRANSPORTER"/>
    <property type="match status" value="1"/>
</dbReference>
<feature type="transmembrane region" description="Helical" evidence="6">
    <location>
        <begin position="370"/>
        <end position="393"/>
    </location>
</feature>
<feature type="transmembrane region" description="Helical" evidence="6">
    <location>
        <begin position="257"/>
        <end position="276"/>
    </location>
</feature>
<evidence type="ECO:0000256" key="5">
    <source>
        <dbReference type="ARBA" id="ARBA00023136"/>
    </source>
</evidence>
<keyword evidence="2" id="KW-1003">Cell membrane</keyword>
<organism evidence="7 8">
    <name type="scientific">Mucilaginibacter achroorhodeus</name>
    <dbReference type="NCBI Taxonomy" id="2599294"/>
    <lineage>
        <taxon>Bacteria</taxon>
        <taxon>Pseudomonadati</taxon>
        <taxon>Bacteroidota</taxon>
        <taxon>Sphingobacteriia</taxon>
        <taxon>Sphingobacteriales</taxon>
        <taxon>Sphingobacteriaceae</taxon>
        <taxon>Mucilaginibacter</taxon>
    </lineage>
</organism>
<reference evidence="7 8" key="1">
    <citation type="submission" date="2019-07" db="EMBL/GenBank/DDBJ databases">
        <authorList>
            <person name="Kim J."/>
        </authorList>
    </citation>
    <scope>NUCLEOTIDE SEQUENCE [LARGE SCALE GENOMIC DNA]</scope>
    <source>
        <strain evidence="7 8">MJ1a</strain>
    </source>
</reference>
<keyword evidence="5 6" id="KW-0472">Membrane</keyword>
<dbReference type="Proteomes" id="UP000318010">
    <property type="component" value="Unassembled WGS sequence"/>
</dbReference>
<dbReference type="GO" id="GO:0042910">
    <property type="term" value="F:xenobiotic transmembrane transporter activity"/>
    <property type="evidence" value="ECO:0007669"/>
    <property type="project" value="InterPro"/>
</dbReference>
<dbReference type="InterPro" id="IPR002528">
    <property type="entry name" value="MATE_fam"/>
</dbReference>
<gene>
    <name evidence="7" type="ORF">FPZ42_12140</name>
</gene>
<keyword evidence="3 6" id="KW-0812">Transmembrane</keyword>
<keyword evidence="8" id="KW-1185">Reference proteome</keyword>
<feature type="transmembrane region" description="Helical" evidence="6">
    <location>
        <begin position="156"/>
        <end position="176"/>
    </location>
</feature>
<feature type="transmembrane region" description="Helical" evidence="6">
    <location>
        <begin position="296"/>
        <end position="319"/>
    </location>
</feature>
<feature type="transmembrane region" description="Helical" evidence="6">
    <location>
        <begin position="188"/>
        <end position="207"/>
    </location>
</feature>
<protein>
    <recommendedName>
        <fullName evidence="9">Polysaccharide biosynthesis protein</fullName>
    </recommendedName>
</protein>
<proteinExistence type="predicted"/>
<keyword evidence="4 6" id="KW-1133">Transmembrane helix</keyword>
<evidence type="ECO:0000313" key="7">
    <source>
        <dbReference type="EMBL" id="TWR25349.1"/>
    </source>
</evidence>
<feature type="transmembrane region" description="Helical" evidence="6">
    <location>
        <begin position="116"/>
        <end position="136"/>
    </location>
</feature>
<dbReference type="OrthoDB" id="512217at2"/>
<dbReference type="GO" id="GO:0005886">
    <property type="term" value="C:plasma membrane"/>
    <property type="evidence" value="ECO:0007669"/>
    <property type="project" value="UniProtKB-SubCell"/>
</dbReference>
<feature type="transmembrane region" description="Helical" evidence="6">
    <location>
        <begin position="340"/>
        <end position="364"/>
    </location>
</feature>
<dbReference type="RefSeq" id="WP_146271749.1">
    <property type="nucleotide sequence ID" value="NZ_VOEI01000004.1"/>
</dbReference>
<sequence length="461" mass="52144">MSVKGKLNSIIREFKNKDEQGIHANDAKKRNLRLILQLGLSFGYKGLSMFLSFAIVPLSIHLLGSNEYGLWLTIFSLVNFFLFFDLGLGNGLKNKITIALANNNTEDVKRYISTGYIVFASLSLFLILILVLVVKLAKIQSILTIGDIASNDVERAILTIGITIIISFTLNFVYNIAASMQNISFSNLGMVLNNLITVVILIFFNVFKVRATINLMSQVTAVSLIISMVTANFIFFKKNPNLIPSIKYFRSDYLMNILKLSFGFFIVQIQVIVISFTDTIIINKYLGNIEVTKYNLIYKLFNAVIVLLSLISMPLWTVFTEAFEKKDNDWIRNVFKRFNYFVLGVAVVFTLIGVFIDQILFVWVQKEYQIPVLLISGMVIYHVLYAWNYNYSVFLNSVSAIKEQLPYLVFTIIANVPLCIYFIKLGLGSAGVIIASAVCILPFSIYGPYLAYKKIKLNKAV</sequence>
<evidence type="ECO:0000256" key="1">
    <source>
        <dbReference type="ARBA" id="ARBA00004651"/>
    </source>
</evidence>
<evidence type="ECO:0008006" key="9">
    <source>
        <dbReference type="Google" id="ProtNLM"/>
    </source>
</evidence>
<name>A0A563U2G5_9SPHI</name>
<feature type="transmembrane region" description="Helical" evidence="6">
    <location>
        <begin position="34"/>
        <end position="56"/>
    </location>
</feature>
<dbReference type="InterPro" id="IPR050833">
    <property type="entry name" value="Poly_Biosynth_Transport"/>
</dbReference>
<dbReference type="PANTHER" id="PTHR30250:SF11">
    <property type="entry name" value="O-ANTIGEN TRANSPORTER-RELATED"/>
    <property type="match status" value="1"/>
</dbReference>
<comment type="caution">
    <text evidence="7">The sequence shown here is derived from an EMBL/GenBank/DDBJ whole genome shotgun (WGS) entry which is preliminary data.</text>
</comment>
<evidence type="ECO:0000256" key="6">
    <source>
        <dbReference type="SAM" id="Phobius"/>
    </source>
</evidence>
<evidence type="ECO:0000256" key="4">
    <source>
        <dbReference type="ARBA" id="ARBA00022989"/>
    </source>
</evidence>
<feature type="transmembrane region" description="Helical" evidence="6">
    <location>
        <begin position="429"/>
        <end position="452"/>
    </location>
</feature>
<evidence type="ECO:0000313" key="8">
    <source>
        <dbReference type="Proteomes" id="UP000318010"/>
    </source>
</evidence>
<accession>A0A563U2G5</accession>
<evidence type="ECO:0000256" key="2">
    <source>
        <dbReference type="ARBA" id="ARBA00022475"/>
    </source>
</evidence>
<feature type="transmembrane region" description="Helical" evidence="6">
    <location>
        <begin position="68"/>
        <end position="88"/>
    </location>
</feature>
<dbReference type="GO" id="GO:0015297">
    <property type="term" value="F:antiporter activity"/>
    <property type="evidence" value="ECO:0007669"/>
    <property type="project" value="InterPro"/>
</dbReference>
<comment type="subcellular location">
    <subcellularLocation>
        <location evidence="1">Cell membrane</location>
        <topology evidence="1">Multi-pass membrane protein</topology>
    </subcellularLocation>
</comment>
<feature type="transmembrane region" description="Helical" evidence="6">
    <location>
        <begin position="405"/>
        <end position="423"/>
    </location>
</feature>
<dbReference type="Pfam" id="PF01554">
    <property type="entry name" value="MatE"/>
    <property type="match status" value="1"/>
</dbReference>
<feature type="transmembrane region" description="Helical" evidence="6">
    <location>
        <begin position="213"/>
        <end position="236"/>
    </location>
</feature>
<dbReference type="EMBL" id="VOEI01000004">
    <property type="protein sequence ID" value="TWR25349.1"/>
    <property type="molecule type" value="Genomic_DNA"/>
</dbReference>
<evidence type="ECO:0000256" key="3">
    <source>
        <dbReference type="ARBA" id="ARBA00022692"/>
    </source>
</evidence>
<dbReference type="AlphaFoldDB" id="A0A563U2G5"/>